<evidence type="ECO:0000313" key="2">
    <source>
        <dbReference type="Proteomes" id="UP000503129"/>
    </source>
</evidence>
<dbReference type="RefSeq" id="WP_172195209.1">
    <property type="nucleotide sequence ID" value="NZ_CAWOXK010000001.1"/>
</dbReference>
<dbReference type="AlphaFoldDB" id="A0A856MER0"/>
<protein>
    <submittedName>
        <fullName evidence="1">Uncharacterized protein</fullName>
    </submittedName>
</protein>
<evidence type="ECO:0000313" key="1">
    <source>
        <dbReference type="EMBL" id="QDL08804.1"/>
    </source>
</evidence>
<dbReference type="KEGG" id="bsen:DP114_13700"/>
<reference evidence="1 2" key="1">
    <citation type="submission" date="2018-06" db="EMBL/GenBank/DDBJ databases">
        <title>Comparative genomics of Brasilonema spp. strains.</title>
        <authorList>
            <person name="Alvarenga D.O."/>
            <person name="Fiore M.F."/>
            <person name="Varani A.M."/>
        </authorList>
    </citation>
    <scope>NUCLEOTIDE SEQUENCE [LARGE SCALE GENOMIC DNA]</scope>
    <source>
        <strain evidence="1 2">CENA114</strain>
    </source>
</reference>
<proteinExistence type="predicted"/>
<accession>A0A856MER0</accession>
<dbReference type="Proteomes" id="UP000503129">
    <property type="component" value="Chromosome"/>
</dbReference>
<gene>
    <name evidence="1" type="ORF">DP114_13700</name>
</gene>
<keyword evidence="2" id="KW-1185">Reference proteome</keyword>
<organism evidence="1 2">
    <name type="scientific">Brasilonema sennae CENA114</name>
    <dbReference type="NCBI Taxonomy" id="415709"/>
    <lineage>
        <taxon>Bacteria</taxon>
        <taxon>Bacillati</taxon>
        <taxon>Cyanobacteriota</taxon>
        <taxon>Cyanophyceae</taxon>
        <taxon>Nostocales</taxon>
        <taxon>Scytonemataceae</taxon>
        <taxon>Brasilonema</taxon>
        <taxon>Bromeliae group (in: Brasilonema)</taxon>
    </lineage>
</organism>
<name>A0A856MER0_9CYAN</name>
<sequence>MHHFKEQNILILGLNSAWELDHHYKSRPSINPSALSKALNSIRQNQEYQNCLKIAVWHHPLDSPYDDPPGSPDAYGGKPSCSTGLTVSKKAIFYNV</sequence>
<dbReference type="EMBL" id="CP030118">
    <property type="protein sequence ID" value="QDL08804.1"/>
    <property type="molecule type" value="Genomic_DNA"/>
</dbReference>